<dbReference type="NCBIfam" id="TIGR02937">
    <property type="entry name" value="sigma70-ECF"/>
    <property type="match status" value="1"/>
</dbReference>
<dbReference type="SMART" id="SM00421">
    <property type="entry name" value="HTH_LUXR"/>
    <property type="match status" value="1"/>
</dbReference>
<keyword evidence="4" id="KW-0238">DNA-binding</keyword>
<evidence type="ECO:0000256" key="2">
    <source>
        <dbReference type="ARBA" id="ARBA00023015"/>
    </source>
</evidence>
<dbReference type="CDD" id="cd06171">
    <property type="entry name" value="Sigma70_r4"/>
    <property type="match status" value="1"/>
</dbReference>
<evidence type="ECO:0000313" key="8">
    <source>
        <dbReference type="Proteomes" id="UP000653076"/>
    </source>
</evidence>
<keyword evidence="8" id="KW-1185">Reference proteome</keyword>
<dbReference type="RefSeq" id="WP_204035289.1">
    <property type="nucleotide sequence ID" value="NZ_BOPC01000037.1"/>
</dbReference>
<name>A0ABQ4JC37_9ACTN</name>
<dbReference type="InterPro" id="IPR007627">
    <property type="entry name" value="RNA_pol_sigma70_r2"/>
</dbReference>
<comment type="similarity">
    <text evidence="1">Belongs to the sigma-70 factor family. ECF subfamily.</text>
</comment>
<dbReference type="Gene3D" id="1.10.10.10">
    <property type="entry name" value="Winged helix-like DNA-binding domain superfamily/Winged helix DNA-binding domain"/>
    <property type="match status" value="1"/>
</dbReference>
<dbReference type="Pfam" id="PF04542">
    <property type="entry name" value="Sigma70_r2"/>
    <property type="match status" value="1"/>
</dbReference>
<dbReference type="PANTHER" id="PTHR43133:SF50">
    <property type="entry name" value="ECF RNA POLYMERASE SIGMA FACTOR SIGM"/>
    <property type="match status" value="1"/>
</dbReference>
<dbReference type="InterPro" id="IPR000792">
    <property type="entry name" value="Tscrpt_reg_LuxR_C"/>
</dbReference>
<organism evidence="7 8">
    <name type="scientific">Micromonospora qiuiae</name>
    <dbReference type="NCBI Taxonomy" id="502268"/>
    <lineage>
        <taxon>Bacteria</taxon>
        <taxon>Bacillati</taxon>
        <taxon>Actinomycetota</taxon>
        <taxon>Actinomycetes</taxon>
        <taxon>Micromonosporales</taxon>
        <taxon>Micromonosporaceae</taxon>
        <taxon>Micromonospora</taxon>
    </lineage>
</organism>
<dbReference type="InterPro" id="IPR039425">
    <property type="entry name" value="RNA_pol_sigma-70-like"/>
</dbReference>
<dbReference type="EMBL" id="BOPC01000037">
    <property type="protein sequence ID" value="GIJ27728.1"/>
    <property type="molecule type" value="Genomic_DNA"/>
</dbReference>
<reference evidence="7 8" key="1">
    <citation type="submission" date="2021-01" db="EMBL/GenBank/DDBJ databases">
        <title>Whole genome shotgun sequence of Verrucosispora qiuiae NBRC 106684.</title>
        <authorList>
            <person name="Komaki H."/>
            <person name="Tamura T."/>
        </authorList>
    </citation>
    <scope>NUCLEOTIDE SEQUENCE [LARGE SCALE GENOMIC DNA]</scope>
    <source>
        <strain evidence="7 8">NBRC 106684</strain>
    </source>
</reference>
<evidence type="ECO:0000256" key="3">
    <source>
        <dbReference type="ARBA" id="ARBA00023082"/>
    </source>
</evidence>
<keyword evidence="3" id="KW-0731">Sigma factor</keyword>
<dbReference type="PANTHER" id="PTHR43133">
    <property type="entry name" value="RNA POLYMERASE ECF-TYPE SIGMA FACTO"/>
    <property type="match status" value="1"/>
</dbReference>
<dbReference type="InterPro" id="IPR014284">
    <property type="entry name" value="RNA_pol_sigma-70_dom"/>
</dbReference>
<gene>
    <name evidence="7" type="ORF">Vqi01_28900</name>
</gene>
<dbReference type="NCBIfam" id="TIGR02983">
    <property type="entry name" value="SigE-fam_strep"/>
    <property type="match status" value="1"/>
</dbReference>
<dbReference type="Gene3D" id="1.10.1740.10">
    <property type="match status" value="1"/>
</dbReference>
<sequence length="165" mass="19149">MASSDTFAEFVTARSPDLQRTAYLLTHDWAQAEDLLQTALVRAWGAWGRIDGNPEPYVRKIMVNVYASWWRRKWRHVERPMSQLPDRLAADQVSRVDRRDEVWQALGRLPRRQRAVLVLRYFEDMTEAQIADAMSISVGTVKSQAKKALEKLRLDESLTLEALHQ</sequence>
<keyword evidence="5" id="KW-0804">Transcription</keyword>
<dbReference type="Proteomes" id="UP000653076">
    <property type="component" value="Unassembled WGS sequence"/>
</dbReference>
<dbReference type="SUPFAM" id="SSF88946">
    <property type="entry name" value="Sigma2 domain of RNA polymerase sigma factors"/>
    <property type="match status" value="1"/>
</dbReference>
<evidence type="ECO:0000256" key="1">
    <source>
        <dbReference type="ARBA" id="ARBA00010641"/>
    </source>
</evidence>
<dbReference type="InterPro" id="IPR036388">
    <property type="entry name" value="WH-like_DNA-bd_sf"/>
</dbReference>
<dbReference type="Pfam" id="PF08281">
    <property type="entry name" value="Sigma70_r4_2"/>
    <property type="match status" value="1"/>
</dbReference>
<dbReference type="InterPro" id="IPR013325">
    <property type="entry name" value="RNA_pol_sigma_r2"/>
</dbReference>
<dbReference type="InterPro" id="IPR014325">
    <property type="entry name" value="RNA_pol_sigma-E_actinobac"/>
</dbReference>
<dbReference type="SUPFAM" id="SSF88659">
    <property type="entry name" value="Sigma3 and sigma4 domains of RNA polymerase sigma factors"/>
    <property type="match status" value="1"/>
</dbReference>
<feature type="domain" description="HTH luxR-type" evidence="6">
    <location>
        <begin position="106"/>
        <end position="164"/>
    </location>
</feature>
<comment type="caution">
    <text evidence="7">The sequence shown here is derived from an EMBL/GenBank/DDBJ whole genome shotgun (WGS) entry which is preliminary data.</text>
</comment>
<keyword evidence="2" id="KW-0805">Transcription regulation</keyword>
<proteinExistence type="inferred from homology"/>
<dbReference type="InterPro" id="IPR013324">
    <property type="entry name" value="RNA_pol_sigma_r3/r4-like"/>
</dbReference>
<evidence type="ECO:0000313" key="7">
    <source>
        <dbReference type="EMBL" id="GIJ27728.1"/>
    </source>
</evidence>
<protein>
    <submittedName>
        <fullName evidence="7">RNA polymerase sigma factor</fullName>
    </submittedName>
</protein>
<evidence type="ECO:0000256" key="5">
    <source>
        <dbReference type="ARBA" id="ARBA00023163"/>
    </source>
</evidence>
<evidence type="ECO:0000256" key="4">
    <source>
        <dbReference type="ARBA" id="ARBA00023125"/>
    </source>
</evidence>
<evidence type="ECO:0000259" key="6">
    <source>
        <dbReference type="SMART" id="SM00421"/>
    </source>
</evidence>
<dbReference type="InterPro" id="IPR013249">
    <property type="entry name" value="RNA_pol_sigma70_r4_t2"/>
</dbReference>
<accession>A0ABQ4JC37</accession>